<reference evidence="2 3" key="1">
    <citation type="submission" date="2019-06" db="EMBL/GenBank/DDBJ databases">
        <title>Genome sequence of Deinococcus radiopugnans ATCC 19172.</title>
        <authorList>
            <person name="Maclea K.S."/>
            <person name="Maynard C.R."/>
        </authorList>
    </citation>
    <scope>NUCLEOTIDE SEQUENCE [LARGE SCALE GENOMIC DNA]</scope>
    <source>
        <strain evidence="2 3">ATCC 19172</strain>
    </source>
</reference>
<name>A0A5C4Y4J8_9DEIO</name>
<dbReference type="EMBL" id="JACHEW010000026">
    <property type="protein sequence ID" value="MBB6018264.1"/>
    <property type="molecule type" value="Genomic_DNA"/>
</dbReference>
<dbReference type="Proteomes" id="UP000313988">
    <property type="component" value="Unassembled WGS sequence"/>
</dbReference>
<dbReference type="AlphaFoldDB" id="A0A5C4Y4J8"/>
<dbReference type="NCBIfam" id="TIGR01409">
    <property type="entry name" value="TAT_signal_seq"/>
    <property type="match status" value="1"/>
</dbReference>
<dbReference type="RefSeq" id="WP_139403903.1">
    <property type="nucleotide sequence ID" value="NZ_JACHEW010000026.1"/>
</dbReference>
<reference evidence="1 4" key="2">
    <citation type="submission" date="2020-08" db="EMBL/GenBank/DDBJ databases">
        <title>Genomic Encyclopedia of Type Strains, Phase IV (KMG-IV): sequencing the most valuable type-strain genomes for metagenomic binning, comparative biology and taxonomic classification.</title>
        <authorList>
            <person name="Goeker M."/>
        </authorList>
    </citation>
    <scope>NUCLEOTIDE SEQUENCE [LARGE SCALE GENOMIC DNA]</scope>
    <source>
        <strain evidence="1 4">DSM 12027</strain>
    </source>
</reference>
<dbReference type="SUPFAM" id="SSF47240">
    <property type="entry name" value="Ferritin-like"/>
    <property type="match status" value="1"/>
</dbReference>
<dbReference type="PANTHER" id="PTHR31694:SF26">
    <property type="entry name" value="OS05G0151100 PROTEIN"/>
    <property type="match status" value="1"/>
</dbReference>
<dbReference type="InterPro" id="IPR019546">
    <property type="entry name" value="TAT_signal_bac_arc"/>
</dbReference>
<dbReference type="PANTHER" id="PTHR31694">
    <property type="entry name" value="DESICCATION-LIKE PROTEIN"/>
    <property type="match status" value="1"/>
</dbReference>
<evidence type="ECO:0000313" key="3">
    <source>
        <dbReference type="Proteomes" id="UP000313988"/>
    </source>
</evidence>
<dbReference type="Pfam" id="PF13668">
    <property type="entry name" value="Ferritin_2"/>
    <property type="match status" value="1"/>
</dbReference>
<dbReference type="InterPro" id="IPR009078">
    <property type="entry name" value="Ferritin-like_SF"/>
</dbReference>
<dbReference type="InterPro" id="IPR006311">
    <property type="entry name" value="TAT_signal"/>
</dbReference>
<dbReference type="OrthoDB" id="954262at2"/>
<sequence length="256" mass="27461">MTSAEISGGQTTSRRKFMGYLGLAGAGTALVACNPTPTPKPAEMTEAQKQDLVILNYALTLEYLEADFYNQFTGTGVNADKLSNPQVKEYAKEIAMHENSHVAALKATIIKLGGTPVAKPTFNFGPLIGNKTVNDELFLALAATFEPIGVRAYLGQVARLSTPELIATAGAIHAVEANHVSAVQELRVALKYNNDPERQTSIAPQPGLDTDSNNAKITDASKFNADYSPTPTALWKELTMEQVLEIVDPVIVKTAK</sequence>
<evidence type="ECO:0000313" key="2">
    <source>
        <dbReference type="EMBL" id="TNM70413.1"/>
    </source>
</evidence>
<dbReference type="Proteomes" id="UP000629870">
    <property type="component" value="Unassembled WGS sequence"/>
</dbReference>
<dbReference type="CDD" id="cd00657">
    <property type="entry name" value="Ferritin_like"/>
    <property type="match status" value="1"/>
</dbReference>
<evidence type="ECO:0000313" key="4">
    <source>
        <dbReference type="Proteomes" id="UP000629870"/>
    </source>
</evidence>
<dbReference type="PROSITE" id="PS51318">
    <property type="entry name" value="TAT"/>
    <property type="match status" value="1"/>
</dbReference>
<organism evidence="2 3">
    <name type="scientific">Deinococcus radiopugnans ATCC 19172</name>
    <dbReference type="NCBI Taxonomy" id="585398"/>
    <lineage>
        <taxon>Bacteria</taxon>
        <taxon>Thermotogati</taxon>
        <taxon>Deinococcota</taxon>
        <taxon>Deinococci</taxon>
        <taxon>Deinococcales</taxon>
        <taxon>Deinococcaceae</taxon>
        <taxon>Deinococcus</taxon>
    </lineage>
</organism>
<dbReference type="Gene3D" id="1.20.1260.10">
    <property type="match status" value="1"/>
</dbReference>
<accession>A0A5C4Y4J8</accession>
<dbReference type="InterPro" id="IPR012347">
    <property type="entry name" value="Ferritin-like"/>
</dbReference>
<dbReference type="InterPro" id="IPR052965">
    <property type="entry name" value="Pigment-catalase-like"/>
</dbReference>
<comment type="caution">
    <text evidence="2">The sequence shown here is derived from an EMBL/GenBank/DDBJ whole genome shotgun (WGS) entry which is preliminary data.</text>
</comment>
<proteinExistence type="predicted"/>
<evidence type="ECO:0000313" key="1">
    <source>
        <dbReference type="EMBL" id="MBB6018264.1"/>
    </source>
</evidence>
<gene>
    <name evidence="2" type="ORF">FHR04_13575</name>
    <name evidence="1" type="ORF">HNQ04_003541</name>
</gene>
<keyword evidence="4" id="KW-1185">Reference proteome</keyword>
<protein>
    <submittedName>
        <fullName evidence="1">Rubrerythrin</fullName>
    </submittedName>
    <submittedName>
        <fullName evidence="2">Twin-arginine translocation signal domain-containing protein</fullName>
    </submittedName>
</protein>
<dbReference type="EMBL" id="VDMO01000014">
    <property type="protein sequence ID" value="TNM70413.1"/>
    <property type="molecule type" value="Genomic_DNA"/>
</dbReference>